<feature type="compositionally biased region" description="Polar residues" evidence="1">
    <location>
        <begin position="163"/>
        <end position="180"/>
    </location>
</feature>
<sequence length="180" mass="19110">MQPLLMGWGRPRWWRGEGEVRAEARRRRMRLRGSGGPRRRLPLLCRRRACFGSPEEDGGSSGGRSPSRCSGGDRVDAGAGAGGPLRRPAAAVGRSGVAPAAVHVQVRQLQPLLPGARVRAAGGAGHHRVLPGGVAVQVPEPALHAVMSAARRHKARPVRCVSKQANPQERAQETRTTGTA</sequence>
<dbReference type="EMBL" id="AGNK02001641">
    <property type="status" value="NOT_ANNOTATED_CDS"/>
    <property type="molecule type" value="Genomic_DNA"/>
</dbReference>
<dbReference type="Proteomes" id="UP000004995">
    <property type="component" value="Unassembled WGS sequence"/>
</dbReference>
<dbReference type="EnsemblPlants" id="KQL15032">
    <property type="protein sequence ID" value="KQL15032"/>
    <property type="gene ID" value="SETIT_023402mg"/>
</dbReference>
<accession>K3ZA31</accession>
<feature type="region of interest" description="Disordered" evidence="1">
    <location>
        <begin position="52"/>
        <end position="97"/>
    </location>
</feature>
<evidence type="ECO:0000313" key="3">
    <source>
        <dbReference type="Proteomes" id="UP000004995"/>
    </source>
</evidence>
<reference evidence="3" key="1">
    <citation type="journal article" date="2012" name="Nat. Biotechnol.">
        <title>Reference genome sequence of the model plant Setaria.</title>
        <authorList>
            <person name="Bennetzen J.L."/>
            <person name="Schmutz J."/>
            <person name="Wang H."/>
            <person name="Percifield R."/>
            <person name="Hawkins J."/>
            <person name="Pontaroli A.C."/>
            <person name="Estep M."/>
            <person name="Feng L."/>
            <person name="Vaughn J.N."/>
            <person name="Grimwood J."/>
            <person name="Jenkins J."/>
            <person name="Barry K."/>
            <person name="Lindquist E."/>
            <person name="Hellsten U."/>
            <person name="Deshpande S."/>
            <person name="Wang X."/>
            <person name="Wu X."/>
            <person name="Mitros T."/>
            <person name="Triplett J."/>
            <person name="Yang X."/>
            <person name="Ye C.Y."/>
            <person name="Mauro-Herrera M."/>
            <person name="Wang L."/>
            <person name="Li P."/>
            <person name="Sharma M."/>
            <person name="Sharma R."/>
            <person name="Ronald P.C."/>
            <person name="Panaud O."/>
            <person name="Kellogg E.A."/>
            <person name="Brutnell T.P."/>
            <person name="Doust A.N."/>
            <person name="Tuskan G.A."/>
            <person name="Rokhsar D."/>
            <person name="Devos K.M."/>
        </authorList>
    </citation>
    <scope>NUCLEOTIDE SEQUENCE [LARGE SCALE GENOMIC DNA]</scope>
    <source>
        <strain evidence="3">cv. Yugu1</strain>
    </source>
</reference>
<proteinExistence type="predicted"/>
<feature type="compositionally biased region" description="Low complexity" evidence="1">
    <location>
        <begin position="84"/>
        <end position="94"/>
    </location>
</feature>
<dbReference type="InParanoid" id="K3ZA31"/>
<dbReference type="HOGENOM" id="CLU_1498787_0_0_1"/>
<protein>
    <submittedName>
        <fullName evidence="2">Uncharacterized protein</fullName>
    </submittedName>
</protein>
<evidence type="ECO:0000256" key="1">
    <source>
        <dbReference type="SAM" id="MobiDB-lite"/>
    </source>
</evidence>
<evidence type="ECO:0000313" key="2">
    <source>
        <dbReference type="EnsemblPlants" id="KQL15032"/>
    </source>
</evidence>
<reference evidence="2" key="2">
    <citation type="submission" date="2018-08" db="UniProtKB">
        <authorList>
            <consortium name="EnsemblPlants"/>
        </authorList>
    </citation>
    <scope>IDENTIFICATION</scope>
    <source>
        <strain evidence="2">Yugu1</strain>
    </source>
</reference>
<keyword evidence="3" id="KW-1185">Reference proteome</keyword>
<organism evidence="2 3">
    <name type="scientific">Setaria italica</name>
    <name type="common">Foxtail millet</name>
    <name type="synonym">Panicum italicum</name>
    <dbReference type="NCBI Taxonomy" id="4555"/>
    <lineage>
        <taxon>Eukaryota</taxon>
        <taxon>Viridiplantae</taxon>
        <taxon>Streptophyta</taxon>
        <taxon>Embryophyta</taxon>
        <taxon>Tracheophyta</taxon>
        <taxon>Spermatophyta</taxon>
        <taxon>Magnoliopsida</taxon>
        <taxon>Liliopsida</taxon>
        <taxon>Poales</taxon>
        <taxon>Poaceae</taxon>
        <taxon>PACMAD clade</taxon>
        <taxon>Panicoideae</taxon>
        <taxon>Panicodae</taxon>
        <taxon>Paniceae</taxon>
        <taxon>Cenchrinae</taxon>
        <taxon>Setaria</taxon>
    </lineage>
</organism>
<dbReference type="eggNOG" id="ENOG502R5IB">
    <property type="taxonomic scope" value="Eukaryota"/>
</dbReference>
<feature type="region of interest" description="Disordered" evidence="1">
    <location>
        <begin position="154"/>
        <end position="180"/>
    </location>
</feature>
<dbReference type="Gramene" id="KQL15032">
    <property type="protein sequence ID" value="KQL15032"/>
    <property type="gene ID" value="SETIT_023402mg"/>
</dbReference>
<name>K3ZA31_SETIT</name>
<dbReference type="AlphaFoldDB" id="K3ZA31"/>